<dbReference type="SUPFAM" id="SSF53649">
    <property type="entry name" value="Alkaline phosphatase-like"/>
    <property type="match status" value="1"/>
</dbReference>
<feature type="domain" description="Sulfatase N-terminal" evidence="5">
    <location>
        <begin position="5"/>
        <end position="356"/>
    </location>
</feature>
<evidence type="ECO:0000256" key="4">
    <source>
        <dbReference type="ARBA" id="ARBA00022837"/>
    </source>
</evidence>
<evidence type="ECO:0000256" key="2">
    <source>
        <dbReference type="ARBA" id="ARBA00022723"/>
    </source>
</evidence>
<dbReference type="Proteomes" id="UP000628775">
    <property type="component" value="Unassembled WGS sequence"/>
</dbReference>
<organism evidence="6 7">
    <name type="scientific">Pullulanibacillus camelliae</name>
    <dbReference type="NCBI Taxonomy" id="1707096"/>
    <lineage>
        <taxon>Bacteria</taxon>
        <taxon>Bacillati</taxon>
        <taxon>Bacillota</taxon>
        <taxon>Bacilli</taxon>
        <taxon>Bacillales</taxon>
        <taxon>Sporolactobacillaceae</taxon>
        <taxon>Pullulanibacillus</taxon>
    </lineage>
</organism>
<dbReference type="AlphaFoldDB" id="A0A8J2VLR3"/>
<dbReference type="PANTHER" id="PTHR42693:SF53">
    <property type="entry name" value="ENDO-4-O-SULFATASE"/>
    <property type="match status" value="1"/>
</dbReference>
<evidence type="ECO:0000256" key="3">
    <source>
        <dbReference type="ARBA" id="ARBA00022801"/>
    </source>
</evidence>
<evidence type="ECO:0000256" key="1">
    <source>
        <dbReference type="ARBA" id="ARBA00008779"/>
    </source>
</evidence>
<dbReference type="InterPro" id="IPR017850">
    <property type="entry name" value="Alkaline_phosphatase_core_sf"/>
</dbReference>
<dbReference type="InterPro" id="IPR000917">
    <property type="entry name" value="Sulfatase_N"/>
</dbReference>
<dbReference type="PANTHER" id="PTHR42693">
    <property type="entry name" value="ARYLSULFATASE FAMILY MEMBER"/>
    <property type="match status" value="1"/>
</dbReference>
<dbReference type="Gene3D" id="3.40.720.10">
    <property type="entry name" value="Alkaline Phosphatase, subunit A"/>
    <property type="match status" value="1"/>
</dbReference>
<name>A0A8J2VLR3_9BACL</name>
<gene>
    <name evidence="6" type="ORF">GCM10011391_02670</name>
</gene>
<keyword evidence="3" id="KW-0378">Hydrolase</keyword>
<proteinExistence type="inferred from homology"/>
<sequence length="493" mass="57184">MKKKPNMLLIVADQHRMDCLGAYGNQEIKTPHLDSLAKDGVVYENSFCVAPLCTPSRYSLMTGLYPHQHQGYTNHSTISEGTATFPRLLKEQGYRTEAIGKMHLTPTYLDIGFEHMQLAEQNGEGRFEDDYHRYLRAHDLVDKMDLIDQVDEYRYQASDSYWDSMGTLESNLPEQHHSTSWIGEKALSSISQWGAEEANFLMVSFIKPHHPFDPPEPWSTMYDPKKLTILPGWTEECLSRDLENDQGFFPHKKLTKDKLKKSMAYYYASISHIDFYVGKIMECLKTQGLYEDTLIIYTSDHGEYLGFHHLLLKNNYMYDPLVKVPLIIKRPKEKHKGTRTEHLVSNIDLAPTLLGFGGGAPDVFMAGSDLLSEHHRSFSERQFIFSEQGRGQQYMIRSRSHKLILDREESKCLFFDLEKDPLEFNNLYHDSNYQGLILQFKQALYTMILFDNAPPSHTNHQASVIRENNVPRSKKEKLEMANWVRAKMRSEQY</sequence>
<accession>A0A8J2VLR3</accession>
<dbReference type="InterPro" id="IPR050738">
    <property type="entry name" value="Sulfatase"/>
</dbReference>
<dbReference type="EMBL" id="BMIR01000001">
    <property type="protein sequence ID" value="GGE27673.1"/>
    <property type="molecule type" value="Genomic_DNA"/>
</dbReference>
<evidence type="ECO:0000259" key="5">
    <source>
        <dbReference type="Pfam" id="PF00884"/>
    </source>
</evidence>
<dbReference type="RefSeq" id="WP_188688067.1">
    <property type="nucleotide sequence ID" value="NZ_BMIR01000001.1"/>
</dbReference>
<dbReference type="PROSITE" id="PS00523">
    <property type="entry name" value="SULFATASE_1"/>
    <property type="match status" value="1"/>
</dbReference>
<dbReference type="GO" id="GO:0004065">
    <property type="term" value="F:arylsulfatase activity"/>
    <property type="evidence" value="ECO:0007669"/>
    <property type="project" value="TreeGrafter"/>
</dbReference>
<evidence type="ECO:0000313" key="7">
    <source>
        <dbReference type="Proteomes" id="UP000628775"/>
    </source>
</evidence>
<dbReference type="Pfam" id="PF00884">
    <property type="entry name" value="Sulfatase"/>
    <property type="match status" value="1"/>
</dbReference>
<reference evidence="6" key="2">
    <citation type="submission" date="2020-09" db="EMBL/GenBank/DDBJ databases">
        <authorList>
            <person name="Sun Q."/>
            <person name="Zhou Y."/>
        </authorList>
    </citation>
    <scope>NUCLEOTIDE SEQUENCE</scope>
    <source>
        <strain evidence="6">CGMCC 1.15371</strain>
    </source>
</reference>
<dbReference type="GO" id="GO:0046872">
    <property type="term" value="F:metal ion binding"/>
    <property type="evidence" value="ECO:0007669"/>
    <property type="project" value="UniProtKB-KW"/>
</dbReference>
<reference evidence="6" key="1">
    <citation type="journal article" date="2014" name="Int. J. Syst. Evol. Microbiol.">
        <title>Complete genome sequence of Corynebacterium casei LMG S-19264T (=DSM 44701T), isolated from a smear-ripened cheese.</title>
        <authorList>
            <consortium name="US DOE Joint Genome Institute (JGI-PGF)"/>
            <person name="Walter F."/>
            <person name="Albersmeier A."/>
            <person name="Kalinowski J."/>
            <person name="Ruckert C."/>
        </authorList>
    </citation>
    <scope>NUCLEOTIDE SEQUENCE</scope>
    <source>
        <strain evidence="6">CGMCC 1.15371</strain>
    </source>
</reference>
<dbReference type="PROSITE" id="PS00149">
    <property type="entry name" value="SULFATASE_2"/>
    <property type="match status" value="1"/>
</dbReference>
<keyword evidence="4" id="KW-0106">Calcium</keyword>
<protein>
    <submittedName>
        <fullName evidence="6">Arylsulfatase</fullName>
    </submittedName>
</protein>
<keyword evidence="2" id="KW-0479">Metal-binding</keyword>
<comment type="similarity">
    <text evidence="1">Belongs to the sulfatase family.</text>
</comment>
<evidence type="ECO:0000313" key="6">
    <source>
        <dbReference type="EMBL" id="GGE27673.1"/>
    </source>
</evidence>
<comment type="caution">
    <text evidence="6">The sequence shown here is derived from an EMBL/GenBank/DDBJ whole genome shotgun (WGS) entry which is preliminary data.</text>
</comment>
<dbReference type="InterPro" id="IPR024607">
    <property type="entry name" value="Sulfatase_CS"/>
</dbReference>
<keyword evidence="7" id="KW-1185">Reference proteome</keyword>